<comment type="subcellular location">
    <subcellularLocation>
        <location evidence="1">Cell outer membrane</location>
    </subcellularLocation>
</comment>
<feature type="signal peptide" evidence="6">
    <location>
        <begin position="1"/>
        <end position="21"/>
    </location>
</feature>
<dbReference type="SUPFAM" id="SSF48452">
    <property type="entry name" value="TPR-like"/>
    <property type="match status" value="1"/>
</dbReference>
<evidence type="ECO:0000256" key="1">
    <source>
        <dbReference type="ARBA" id="ARBA00004442"/>
    </source>
</evidence>
<accession>A0A0P0GHD7</accession>
<dbReference type="EMBL" id="CP012801">
    <property type="protein sequence ID" value="ALJ59405.1"/>
    <property type="molecule type" value="Genomic_DNA"/>
</dbReference>
<dbReference type="GO" id="GO:0009279">
    <property type="term" value="C:cell outer membrane"/>
    <property type="evidence" value="ECO:0007669"/>
    <property type="project" value="UniProtKB-SubCell"/>
</dbReference>
<evidence type="ECO:0000256" key="6">
    <source>
        <dbReference type="SAM" id="SignalP"/>
    </source>
</evidence>
<keyword evidence="4" id="KW-0472">Membrane</keyword>
<dbReference type="AlphaFoldDB" id="A0A0P0GHD7"/>
<dbReference type="InterPro" id="IPR033985">
    <property type="entry name" value="SusD-like_N"/>
</dbReference>
<dbReference type="Pfam" id="PF14322">
    <property type="entry name" value="SusD-like_3"/>
    <property type="match status" value="1"/>
</dbReference>
<evidence type="ECO:0000259" key="7">
    <source>
        <dbReference type="Pfam" id="PF07980"/>
    </source>
</evidence>
<proteinExistence type="inferred from homology"/>
<dbReference type="PATRIC" id="fig|246787.4.peg.2223"/>
<dbReference type="Proteomes" id="UP000061809">
    <property type="component" value="Chromosome"/>
</dbReference>
<feature type="chain" id="PRO_5006047642" evidence="6">
    <location>
        <begin position="22"/>
        <end position="669"/>
    </location>
</feature>
<name>A0A0P0GHD7_9BACE</name>
<keyword evidence="3 6" id="KW-0732">Signal</keyword>
<evidence type="ECO:0000256" key="2">
    <source>
        <dbReference type="ARBA" id="ARBA00006275"/>
    </source>
</evidence>
<dbReference type="PROSITE" id="PS51257">
    <property type="entry name" value="PROKAR_LIPOPROTEIN"/>
    <property type="match status" value="1"/>
</dbReference>
<sequence>MKKIKYIFVAAALGLTMSSCYDLDLEPKGLIYENVLMKSESGLQKYWAMVFQDLPIEDFNFAMNGEHNGFGTVCAAGWHEANQWGAQKASPASAAMEATGRTTSYGDGWGYWPYDRIRDINNFMEQFPNYKEYYNEETYENLYAEAFFLRAFYYFGLVKRYGGVPIVDKVLDPKAPLAELQLPRSTEYDCWMFIHNDLEYAMNHMSTAKGDASRPNRYAAAALMSRAMLYAASAAKYGSYGKITGPAVDAGLMGVAPEKAKEFYQYAYDACKFVKEGGYALNDGSDKETAYAEQFFKDNTPEDIFIKQYGDYIALKDNQGTMLFHSWDSMILPKGSNLSISAPGCTIQPAWELIRMFEIPAVTDEEGKPVRFDNVEDLWNSGEMEPRARAIFFFSGMTEKGSGTKFDFQAGVYKSYPGTAADGTTETGGSTNDYTNAYRVTAQNVEASQMYQDIGDQKNVKVAGPHGCFRGTGDEGYSYMGVLIRKYTNPNSNLAIRGGLFGSSQSWKVFRYGEVLLNWAEAAYELGLETGDDKLKAEAFTYVNEVRARAGATPHQMVNNPEDLGMEKYGFPVDENLQYIRDERARELCFENLRIYDLRRWRVADIDFMDGKQPHTLLPYYVLNENKWIFLNEVPVVARKATFDKKWYYEQIPGGEIGKNPNLIRNDGY</sequence>
<keyword evidence="5" id="KW-0998">Cell outer membrane</keyword>
<dbReference type="KEGG" id="bcel:BcellWH2_02164"/>
<evidence type="ECO:0000313" key="9">
    <source>
        <dbReference type="EMBL" id="ALJ59405.1"/>
    </source>
</evidence>
<dbReference type="Pfam" id="PF07980">
    <property type="entry name" value="SusD_RagB"/>
    <property type="match status" value="1"/>
</dbReference>
<dbReference type="InterPro" id="IPR011990">
    <property type="entry name" value="TPR-like_helical_dom_sf"/>
</dbReference>
<evidence type="ECO:0000256" key="4">
    <source>
        <dbReference type="ARBA" id="ARBA00023136"/>
    </source>
</evidence>
<dbReference type="RefSeq" id="WP_029425979.1">
    <property type="nucleotide sequence ID" value="NZ_CP012801.1"/>
</dbReference>
<protein>
    <submittedName>
        <fullName evidence="9">SusD family protein</fullName>
    </submittedName>
</protein>
<dbReference type="InterPro" id="IPR012944">
    <property type="entry name" value="SusD_RagB_dom"/>
</dbReference>
<evidence type="ECO:0000256" key="5">
    <source>
        <dbReference type="ARBA" id="ARBA00023237"/>
    </source>
</evidence>
<evidence type="ECO:0000313" key="10">
    <source>
        <dbReference type="Proteomes" id="UP000061809"/>
    </source>
</evidence>
<feature type="domain" description="SusD-like N-terminal" evidence="8">
    <location>
        <begin position="113"/>
        <end position="229"/>
    </location>
</feature>
<feature type="domain" description="RagB/SusD" evidence="7">
    <location>
        <begin position="343"/>
        <end position="669"/>
    </location>
</feature>
<dbReference type="Gene3D" id="1.25.40.390">
    <property type="match status" value="1"/>
</dbReference>
<evidence type="ECO:0000256" key="3">
    <source>
        <dbReference type="ARBA" id="ARBA00022729"/>
    </source>
</evidence>
<evidence type="ECO:0000259" key="8">
    <source>
        <dbReference type="Pfam" id="PF14322"/>
    </source>
</evidence>
<gene>
    <name evidence="9" type="ORF">BcellWH2_02164</name>
</gene>
<organism evidence="9 10">
    <name type="scientific">Bacteroides cellulosilyticus</name>
    <dbReference type="NCBI Taxonomy" id="246787"/>
    <lineage>
        <taxon>Bacteria</taxon>
        <taxon>Pseudomonadati</taxon>
        <taxon>Bacteroidota</taxon>
        <taxon>Bacteroidia</taxon>
        <taxon>Bacteroidales</taxon>
        <taxon>Bacteroidaceae</taxon>
        <taxon>Bacteroides</taxon>
    </lineage>
</organism>
<reference evidence="9 10" key="1">
    <citation type="journal article" date="2015" name="Science">
        <title>Genetic determinants of in vivo fitness and diet responsiveness in multiple human gut Bacteroides.</title>
        <authorList>
            <person name="Wu M."/>
            <person name="McNulty N.P."/>
            <person name="Rodionov D.A."/>
            <person name="Khoroshkin M.S."/>
            <person name="Griffin N.W."/>
            <person name="Cheng J."/>
            <person name="Latreille P."/>
            <person name="Kerstetter R.A."/>
            <person name="Terrapon N."/>
            <person name="Henrissat B."/>
            <person name="Osterman A.L."/>
            <person name="Gordon J.I."/>
        </authorList>
    </citation>
    <scope>NUCLEOTIDE SEQUENCE [LARGE SCALE GENOMIC DNA]</scope>
    <source>
        <strain evidence="9 10">WH2</strain>
    </source>
</reference>
<comment type="similarity">
    <text evidence="2">Belongs to the SusD family.</text>
</comment>